<dbReference type="PANTHER" id="PTHR11276">
    <property type="entry name" value="DNA POLYMERASE TYPE-X FAMILY MEMBER"/>
    <property type="match status" value="1"/>
</dbReference>
<dbReference type="SUPFAM" id="SSF81301">
    <property type="entry name" value="Nucleotidyltransferase"/>
    <property type="match status" value="1"/>
</dbReference>
<dbReference type="InterPro" id="IPR043519">
    <property type="entry name" value="NT_sf"/>
</dbReference>
<dbReference type="InterPro" id="IPR037160">
    <property type="entry name" value="DNA_Pol_thumb_sf"/>
</dbReference>
<dbReference type="PANTHER" id="PTHR11276:SF28">
    <property type="entry name" value="DNA POLYMERASE LAMBDA"/>
    <property type="match status" value="1"/>
</dbReference>
<dbReference type="InterPro" id="IPR029398">
    <property type="entry name" value="PolB_thumb"/>
</dbReference>
<keyword evidence="1" id="KW-0808">Transferase</keyword>
<evidence type="ECO:0000313" key="4">
    <source>
        <dbReference type="EMBL" id="QHS89653.1"/>
    </source>
</evidence>
<dbReference type="InterPro" id="IPR022312">
    <property type="entry name" value="DNA_pol_X"/>
</dbReference>
<proteinExistence type="predicted"/>
<keyword evidence="2" id="KW-0548">Nucleotidyltransferase</keyword>
<dbReference type="AlphaFoldDB" id="A0A6C0BE40"/>
<dbReference type="InterPro" id="IPR002054">
    <property type="entry name" value="DNA-dir_DNA_pol_X"/>
</dbReference>
<name>A0A6C0BE40_9ZZZZ</name>
<dbReference type="GO" id="GO:0005634">
    <property type="term" value="C:nucleus"/>
    <property type="evidence" value="ECO:0007669"/>
    <property type="project" value="TreeGrafter"/>
</dbReference>
<dbReference type="Gene3D" id="3.30.210.10">
    <property type="entry name" value="DNA polymerase, thumb domain"/>
    <property type="match status" value="1"/>
</dbReference>
<dbReference type="Gene3D" id="3.30.460.10">
    <property type="entry name" value="Beta Polymerase, domain 2"/>
    <property type="match status" value="1"/>
</dbReference>
<protein>
    <recommendedName>
        <fullName evidence="3">DNA-directed DNA polymerase X domain-containing protein</fullName>
    </recommendedName>
</protein>
<dbReference type="GO" id="GO:0003677">
    <property type="term" value="F:DNA binding"/>
    <property type="evidence" value="ECO:0007669"/>
    <property type="project" value="InterPro"/>
</dbReference>
<evidence type="ECO:0000256" key="1">
    <source>
        <dbReference type="ARBA" id="ARBA00022679"/>
    </source>
</evidence>
<dbReference type="Pfam" id="PF14791">
    <property type="entry name" value="DNA_pol_B_thumb"/>
    <property type="match status" value="1"/>
</dbReference>
<dbReference type="SMART" id="SM00483">
    <property type="entry name" value="POLXc"/>
    <property type="match status" value="1"/>
</dbReference>
<accession>A0A6C0BE40</accession>
<organism evidence="4">
    <name type="scientific">viral metagenome</name>
    <dbReference type="NCBI Taxonomy" id="1070528"/>
    <lineage>
        <taxon>unclassified sequences</taxon>
        <taxon>metagenomes</taxon>
        <taxon>organismal metagenomes</taxon>
    </lineage>
</organism>
<reference evidence="4" key="1">
    <citation type="journal article" date="2020" name="Nature">
        <title>Giant virus diversity and host interactions through global metagenomics.</title>
        <authorList>
            <person name="Schulz F."/>
            <person name="Roux S."/>
            <person name="Paez-Espino D."/>
            <person name="Jungbluth S."/>
            <person name="Walsh D.A."/>
            <person name="Denef V.J."/>
            <person name="McMahon K.D."/>
            <person name="Konstantinidis K.T."/>
            <person name="Eloe-Fadrosh E.A."/>
            <person name="Kyrpides N.C."/>
            <person name="Woyke T."/>
        </authorList>
    </citation>
    <scope>NUCLEOTIDE SEQUENCE</scope>
    <source>
        <strain evidence="4">GVMAG-M-3300010160-26</strain>
    </source>
</reference>
<feature type="domain" description="DNA-directed DNA polymerase X" evidence="3">
    <location>
        <begin position="1"/>
        <end position="273"/>
    </location>
</feature>
<evidence type="ECO:0000259" key="3">
    <source>
        <dbReference type="SMART" id="SM00483"/>
    </source>
</evidence>
<sequence length="275" mass="32285">MHKGLLAYLTHLAKLDKNTVSRATKLNLYKDIIKKKLDITKITLPPDVEKLVKLYQHNPPIVTLRDRMLEIPGMTAKKAEEIGSRYNNWNDILLSEFNNESLTHLKHPPFTEIPYARVIKYANELITILKKLPNTKIELAGSLRRKELFSKDIDIVIGYNGRMKDIIDFLKSHYRELYIYADGESKTSFILHFDFFCKVDIIKSPMKEFYFQLLYLTGSKEHNIIMREHAKKMGYLLNQKGLYKNNKPVLHPKSEKDIYTFLKLPYVSPVNRIRK</sequence>
<dbReference type="EMBL" id="MN739115">
    <property type="protein sequence ID" value="QHS89653.1"/>
    <property type="molecule type" value="Genomic_DNA"/>
</dbReference>
<evidence type="ECO:0000256" key="2">
    <source>
        <dbReference type="ARBA" id="ARBA00022695"/>
    </source>
</evidence>
<dbReference type="GO" id="GO:0003887">
    <property type="term" value="F:DNA-directed DNA polymerase activity"/>
    <property type="evidence" value="ECO:0007669"/>
    <property type="project" value="InterPro"/>
</dbReference>
<dbReference type="GO" id="GO:0006303">
    <property type="term" value="P:double-strand break repair via nonhomologous end joining"/>
    <property type="evidence" value="ECO:0007669"/>
    <property type="project" value="TreeGrafter"/>
</dbReference>